<evidence type="ECO:0000313" key="2">
    <source>
        <dbReference type="Proteomes" id="UP000027982"/>
    </source>
</evidence>
<dbReference type="AlphaFoldDB" id="A0A068NNI2"/>
<evidence type="ECO:0000313" key="1">
    <source>
        <dbReference type="EMBL" id="AIE85103.1"/>
    </source>
</evidence>
<dbReference type="STRING" id="661478.OP10G_1735"/>
<keyword evidence="2" id="KW-1185">Reference proteome</keyword>
<proteinExistence type="predicted"/>
<organism evidence="1 2">
    <name type="scientific">Fimbriimonas ginsengisoli Gsoil 348</name>
    <dbReference type="NCBI Taxonomy" id="661478"/>
    <lineage>
        <taxon>Bacteria</taxon>
        <taxon>Bacillati</taxon>
        <taxon>Armatimonadota</taxon>
        <taxon>Fimbriimonadia</taxon>
        <taxon>Fimbriimonadales</taxon>
        <taxon>Fimbriimonadaceae</taxon>
        <taxon>Fimbriimonas</taxon>
    </lineage>
</organism>
<dbReference type="Proteomes" id="UP000027982">
    <property type="component" value="Chromosome"/>
</dbReference>
<gene>
    <name evidence="1" type="ORF">OP10G_1735</name>
</gene>
<name>A0A068NNI2_FIMGI</name>
<sequence>MGVALGFALFHRSEPSYGFVLGATPIRVADFQNGSTRGTLRVYNVRQDWRDVLGLVQRETGRSISKEGTFHGLQAQTVVVPQEESGRASLFDIPVREITVVKGRFVRDKSGTEVAVADDNHWSGVRVLEYRMPRLLDEATDWLRDKIRT</sequence>
<dbReference type="KEGG" id="fgi:OP10G_1735"/>
<protein>
    <submittedName>
        <fullName evidence="1">Uncharacterized protein</fullName>
    </submittedName>
</protein>
<reference evidence="1 2" key="1">
    <citation type="journal article" date="2014" name="PLoS ONE">
        <title>The first complete genome sequence of the class fimbriimonadia in the phylum armatimonadetes.</title>
        <authorList>
            <person name="Hu Z.Y."/>
            <person name="Wang Y.Z."/>
            <person name="Im W.T."/>
            <person name="Wang S.Y."/>
            <person name="Zhao G.P."/>
            <person name="Zheng H.J."/>
            <person name="Quan Z.X."/>
        </authorList>
    </citation>
    <scope>NUCLEOTIDE SEQUENCE [LARGE SCALE GENOMIC DNA]</scope>
    <source>
        <strain evidence="1">Gsoil 348</strain>
    </source>
</reference>
<accession>A0A068NNI2</accession>
<dbReference type="HOGENOM" id="CLU_1746923_0_0_0"/>
<dbReference type="EMBL" id="CP007139">
    <property type="protein sequence ID" value="AIE85103.1"/>
    <property type="molecule type" value="Genomic_DNA"/>
</dbReference>